<evidence type="ECO:0000313" key="4">
    <source>
        <dbReference type="Proteomes" id="UP000432715"/>
    </source>
</evidence>
<comment type="caution">
    <text evidence="3">The sequence shown here is derived from an EMBL/GenBank/DDBJ whole genome shotgun (WGS) entry which is preliminary data.</text>
</comment>
<gene>
    <name evidence="3" type="ORF">F8154_01505</name>
</gene>
<keyword evidence="2" id="KW-1133">Transmembrane helix</keyword>
<feature type="coiled-coil region" evidence="1">
    <location>
        <begin position="61"/>
        <end position="95"/>
    </location>
</feature>
<keyword evidence="2" id="KW-0472">Membrane</keyword>
<dbReference type="Proteomes" id="UP000432715">
    <property type="component" value="Unassembled WGS sequence"/>
</dbReference>
<dbReference type="OrthoDB" id="1757177at2"/>
<dbReference type="RefSeq" id="WP_151859823.1">
    <property type="nucleotide sequence ID" value="NZ_WBZC01000004.1"/>
</dbReference>
<keyword evidence="2" id="KW-0812">Transmembrane</keyword>
<evidence type="ECO:0000256" key="1">
    <source>
        <dbReference type="SAM" id="Coils"/>
    </source>
</evidence>
<protein>
    <recommendedName>
        <fullName evidence="5">Cell division protein FtsL</fullName>
    </recommendedName>
</protein>
<dbReference type="InterPro" id="IPR007060">
    <property type="entry name" value="FtsL/DivIC"/>
</dbReference>
<name>A0A6I0FH85_9FIRM</name>
<evidence type="ECO:0000313" key="3">
    <source>
        <dbReference type="EMBL" id="KAB3538596.1"/>
    </source>
</evidence>
<feature type="transmembrane region" description="Helical" evidence="2">
    <location>
        <begin position="35"/>
        <end position="59"/>
    </location>
</feature>
<dbReference type="EMBL" id="WBZC01000004">
    <property type="protein sequence ID" value="KAB3538596.1"/>
    <property type="molecule type" value="Genomic_DNA"/>
</dbReference>
<keyword evidence="1" id="KW-0175">Coiled coil</keyword>
<accession>A0A6I0FH85</accession>
<keyword evidence="4" id="KW-1185">Reference proteome</keyword>
<dbReference type="AlphaFoldDB" id="A0A6I0FH85"/>
<proteinExistence type="predicted"/>
<organism evidence="3 4">
    <name type="scientific">Alkaliphilus pronyensis</name>
    <dbReference type="NCBI Taxonomy" id="1482732"/>
    <lineage>
        <taxon>Bacteria</taxon>
        <taxon>Bacillati</taxon>
        <taxon>Bacillota</taxon>
        <taxon>Clostridia</taxon>
        <taxon>Peptostreptococcales</taxon>
        <taxon>Natronincolaceae</taxon>
        <taxon>Alkaliphilus</taxon>
    </lineage>
</organism>
<evidence type="ECO:0000256" key="2">
    <source>
        <dbReference type="SAM" id="Phobius"/>
    </source>
</evidence>
<evidence type="ECO:0008006" key="5">
    <source>
        <dbReference type="Google" id="ProtNLM"/>
    </source>
</evidence>
<reference evidence="3 4" key="1">
    <citation type="submission" date="2019-10" db="EMBL/GenBank/DDBJ databases">
        <title>Alkaliphilus serpentinus sp. nov. and Alkaliphilus pronyensis sp. nov., two novel anaerobic alkaliphilic species isolated from the serpentinized-hosted hydrothermal field of the Prony Bay (New Caledonia).</title>
        <authorList>
            <person name="Postec A."/>
        </authorList>
    </citation>
    <scope>NUCLEOTIDE SEQUENCE [LARGE SCALE GENOMIC DNA]</scope>
    <source>
        <strain evidence="3 4">LacV</strain>
    </source>
</reference>
<sequence>MEVVRKDYLPHVTEEKQHNHQIKRPKKQKKNKFRLLKVATACSISCLLMLGLVVVVGYASTTELKHEILSLNKQLEEVEANRDKLKVELEKLSKSRWIEAEAEGRLGMVYPLPENTYYFSVNSTKVSLLTNELNNNMNDKESTGPDKDGFLSRTISKFVALLNI</sequence>
<dbReference type="Pfam" id="PF04977">
    <property type="entry name" value="DivIC"/>
    <property type="match status" value="1"/>
</dbReference>